<feature type="domain" description="HTH gntR-type" evidence="8">
    <location>
        <begin position="12"/>
        <end position="80"/>
    </location>
</feature>
<evidence type="ECO:0000259" key="8">
    <source>
        <dbReference type="PROSITE" id="PS50949"/>
    </source>
</evidence>
<dbReference type="InterPro" id="IPR000524">
    <property type="entry name" value="Tscrpt_reg_HTH_GntR"/>
</dbReference>
<dbReference type="InterPro" id="IPR036390">
    <property type="entry name" value="WH_DNA-bd_sf"/>
</dbReference>
<dbReference type="Gene3D" id="1.10.10.10">
    <property type="entry name" value="Winged helix-like DNA-binding domain superfamily/Winged helix DNA-binding domain"/>
    <property type="match status" value="1"/>
</dbReference>
<comment type="similarity">
    <text evidence="2">In the C-terminal section; belongs to the class-I pyridoxal-phosphate-dependent aminotransferase family.</text>
</comment>
<evidence type="ECO:0000256" key="6">
    <source>
        <dbReference type="ARBA" id="ARBA00023125"/>
    </source>
</evidence>
<evidence type="ECO:0000313" key="9">
    <source>
        <dbReference type="EMBL" id="TJY42573.1"/>
    </source>
</evidence>
<dbReference type="InterPro" id="IPR015424">
    <property type="entry name" value="PyrdxlP-dep_Trfase"/>
</dbReference>
<dbReference type="CDD" id="cd07377">
    <property type="entry name" value="WHTH_GntR"/>
    <property type="match status" value="1"/>
</dbReference>
<keyword evidence="6" id="KW-0238">DNA-binding</keyword>
<keyword evidence="5" id="KW-0805">Transcription regulation</keyword>
<dbReference type="GO" id="GO:0008483">
    <property type="term" value="F:transaminase activity"/>
    <property type="evidence" value="ECO:0007669"/>
    <property type="project" value="UniProtKB-KW"/>
</dbReference>
<keyword evidence="7" id="KW-0804">Transcription</keyword>
<organism evidence="9 10">
    <name type="scientific">Cohnella pontilimi</name>
    <dbReference type="NCBI Taxonomy" id="2564100"/>
    <lineage>
        <taxon>Bacteria</taxon>
        <taxon>Bacillati</taxon>
        <taxon>Bacillota</taxon>
        <taxon>Bacilli</taxon>
        <taxon>Bacillales</taxon>
        <taxon>Paenibacillaceae</taxon>
        <taxon>Cohnella</taxon>
    </lineage>
</organism>
<dbReference type="Pfam" id="PF00155">
    <property type="entry name" value="Aminotran_1_2"/>
    <property type="match status" value="1"/>
</dbReference>
<gene>
    <name evidence="9" type="ORF">E5161_06880</name>
</gene>
<keyword evidence="4" id="KW-0663">Pyridoxal phosphate</keyword>
<keyword evidence="3 9" id="KW-0032">Aminotransferase</keyword>
<protein>
    <submittedName>
        <fullName evidence="9">PLP-dependent aminotransferase family protein</fullName>
    </submittedName>
</protein>
<evidence type="ECO:0000256" key="2">
    <source>
        <dbReference type="ARBA" id="ARBA00005384"/>
    </source>
</evidence>
<dbReference type="InterPro" id="IPR015421">
    <property type="entry name" value="PyrdxlP-dep_Trfase_major"/>
</dbReference>
<dbReference type="GO" id="GO:0030170">
    <property type="term" value="F:pyridoxal phosphate binding"/>
    <property type="evidence" value="ECO:0007669"/>
    <property type="project" value="InterPro"/>
</dbReference>
<dbReference type="PROSITE" id="PS50949">
    <property type="entry name" value="HTH_GNTR"/>
    <property type="match status" value="1"/>
</dbReference>
<evidence type="ECO:0000256" key="4">
    <source>
        <dbReference type="ARBA" id="ARBA00022898"/>
    </source>
</evidence>
<proteinExistence type="inferred from homology"/>
<evidence type="ECO:0000313" key="10">
    <source>
        <dbReference type="Proteomes" id="UP000309673"/>
    </source>
</evidence>
<dbReference type="CDD" id="cd00609">
    <property type="entry name" value="AAT_like"/>
    <property type="match status" value="1"/>
</dbReference>
<dbReference type="InterPro" id="IPR036388">
    <property type="entry name" value="WH-like_DNA-bd_sf"/>
</dbReference>
<dbReference type="GO" id="GO:0003700">
    <property type="term" value="F:DNA-binding transcription factor activity"/>
    <property type="evidence" value="ECO:0007669"/>
    <property type="project" value="InterPro"/>
</dbReference>
<comment type="caution">
    <text evidence="9">The sequence shown here is derived from an EMBL/GenBank/DDBJ whole genome shotgun (WGS) entry which is preliminary data.</text>
</comment>
<dbReference type="PANTHER" id="PTHR46577:SF1">
    <property type="entry name" value="HTH-TYPE TRANSCRIPTIONAL REGULATORY PROTEIN GABR"/>
    <property type="match status" value="1"/>
</dbReference>
<dbReference type="SUPFAM" id="SSF46785">
    <property type="entry name" value="Winged helix' DNA-binding domain"/>
    <property type="match status" value="1"/>
</dbReference>
<sequence length="474" mass="54111">MFEILLSDSSGNPLYLQLYTQIRNHIRSGVIRNGTRLPSTRSLQQQLNISKTPIETAFQMLLSEGYIVSKPRSGLFAVNPHENRTTSDHSVDLQQLGGAQYPRTPSSAAPEIQIDFRPVGVDIDMFPVRMWRKTLHEAIENHSADIGKYGNPQGEYALRVVLADYLRKSRGVVCSPEQVVIGSGFAYSFGLITHLLKGIHRIAHEEPGYDQVRELFILNGFHVLPIPVGAKGMSLEALEASGAQAVYVTPSHQLPTGAIMPYAEREYLLEWAKSAEAYIIEDDYDGEFRYFGKPIPSLQSLDRTGRVIYMGTFSKVFTPAIRMNYTVLPLELAQRLPELLHMLNAPSRVEQWAMTSWIEEGHWYRHIRRMRNTYRRKHQRLLELIKTHFSNHVEITGHSAGLHIRMELKTRLTVEELLRLAAEYGVKVYDFQQSWINWVEPEFPEIYLGFAGMKESAMEEGILRLKKAWAGAWS</sequence>
<dbReference type="Pfam" id="PF00392">
    <property type="entry name" value="GntR"/>
    <property type="match status" value="1"/>
</dbReference>
<dbReference type="AlphaFoldDB" id="A0A4U0FCH6"/>
<keyword evidence="9" id="KW-0808">Transferase</keyword>
<dbReference type="Gene3D" id="3.40.640.10">
    <property type="entry name" value="Type I PLP-dependent aspartate aminotransferase-like (Major domain)"/>
    <property type="match status" value="1"/>
</dbReference>
<dbReference type="SUPFAM" id="SSF53383">
    <property type="entry name" value="PLP-dependent transferases"/>
    <property type="match status" value="1"/>
</dbReference>
<evidence type="ECO:0000256" key="3">
    <source>
        <dbReference type="ARBA" id="ARBA00022576"/>
    </source>
</evidence>
<keyword evidence="10" id="KW-1185">Reference proteome</keyword>
<evidence type="ECO:0000256" key="5">
    <source>
        <dbReference type="ARBA" id="ARBA00023015"/>
    </source>
</evidence>
<evidence type="ECO:0000256" key="7">
    <source>
        <dbReference type="ARBA" id="ARBA00023163"/>
    </source>
</evidence>
<dbReference type="PANTHER" id="PTHR46577">
    <property type="entry name" value="HTH-TYPE TRANSCRIPTIONAL REGULATORY PROTEIN GABR"/>
    <property type="match status" value="1"/>
</dbReference>
<dbReference type="EMBL" id="SUPK01000003">
    <property type="protein sequence ID" value="TJY42573.1"/>
    <property type="molecule type" value="Genomic_DNA"/>
</dbReference>
<dbReference type="RefSeq" id="WP_136776992.1">
    <property type="nucleotide sequence ID" value="NZ_SUPK01000003.1"/>
</dbReference>
<dbReference type="Proteomes" id="UP000309673">
    <property type="component" value="Unassembled WGS sequence"/>
</dbReference>
<accession>A0A4U0FCH6</accession>
<dbReference type="OrthoDB" id="9808770at2"/>
<dbReference type="InterPro" id="IPR004839">
    <property type="entry name" value="Aminotransferase_I/II_large"/>
</dbReference>
<dbReference type="InterPro" id="IPR051446">
    <property type="entry name" value="HTH_trans_reg/aminotransferase"/>
</dbReference>
<dbReference type="SMART" id="SM00345">
    <property type="entry name" value="HTH_GNTR"/>
    <property type="match status" value="1"/>
</dbReference>
<evidence type="ECO:0000256" key="1">
    <source>
        <dbReference type="ARBA" id="ARBA00001933"/>
    </source>
</evidence>
<comment type="cofactor">
    <cofactor evidence="1">
        <name>pyridoxal 5'-phosphate</name>
        <dbReference type="ChEBI" id="CHEBI:597326"/>
    </cofactor>
</comment>
<reference evidence="9 10" key="1">
    <citation type="submission" date="2019-04" db="EMBL/GenBank/DDBJ databases">
        <title>Cohnella sp. nov., isolated from soil.</title>
        <authorList>
            <person name="Kim W."/>
        </authorList>
    </citation>
    <scope>NUCLEOTIDE SEQUENCE [LARGE SCALE GENOMIC DNA]</scope>
    <source>
        <strain evidence="9 10">CAU 1483</strain>
    </source>
</reference>
<dbReference type="GO" id="GO:0003677">
    <property type="term" value="F:DNA binding"/>
    <property type="evidence" value="ECO:0007669"/>
    <property type="project" value="UniProtKB-KW"/>
</dbReference>
<name>A0A4U0FCH6_9BACL</name>